<dbReference type="InterPro" id="IPR055364">
    <property type="entry name" value="PTHB1_CtH_dom"/>
</dbReference>
<dbReference type="EMBL" id="OV725080">
    <property type="protein sequence ID" value="CAH1399387.1"/>
    <property type="molecule type" value="Genomic_DNA"/>
</dbReference>
<dbReference type="GO" id="GO:0016020">
    <property type="term" value="C:membrane"/>
    <property type="evidence" value="ECO:0007669"/>
    <property type="project" value="TreeGrafter"/>
</dbReference>
<evidence type="ECO:0000259" key="5">
    <source>
        <dbReference type="Pfam" id="PF23339"/>
    </source>
</evidence>
<keyword evidence="7" id="KW-1185">Reference proteome</keyword>
<evidence type="ECO:0000259" key="3">
    <source>
        <dbReference type="Pfam" id="PF23337"/>
    </source>
</evidence>
<dbReference type="PANTHER" id="PTHR20991">
    <property type="entry name" value="PARATHYROID HORMONE-RESPONSIVE B1 GENE"/>
    <property type="match status" value="1"/>
</dbReference>
<sequence length="832" mass="93414">MSLFKVRDLWTTKCGKDEVFESSSLLIADIRGQNFDDIIVGSHSGYLRIFNPQFDLEAEEYGAFKAIDQLIEIQLEEPILQIAVGKLVSGSKVNHLAILHPRSVAVYNVITKTGSTEHGDQCQINIVYEHHLKRSAYSFLVGGFGGVEGRDFLCVLGLDGTLMFYEQETLSLTRLLPNFLLPSPIVYIPHTDSFVLLNSNWHIESYRYQILGEESTDRVLPSWSYNLGEDVNDMRFLSLTTNEAAIFVLTERNFYCFGETGVLKFCKRLQYIPLCCHIYSRGEPSVMSMIVSDSNNLLIYEGSKLKWGAQLHATPVAISRASLESLQGCLIVLTEEGELECAYLGTEPTVFVPPPIQNSVLSNAELESKYASLQHQIATYSKASKESLGAPTQKSEIKLTTKTWPMSDSDTTCSIEIYLTTGSSVHNVNITIEVCKPLVAEPATHFIQTINDSVEVSTRISVSEGDIWDLNCNIVCTYLSEETFGVVSTDVELPAKLVLELAPPSRGQDFSLTFTAMQVVILSALFSDFSADSWNTTNSNEYAAGFRYRNNPSITFTLTLNRPGLKYRLEGDSVTSLTLPVCILAKKLASKHLKSNQYSLGLNELFSAIDENIRLRNLIREIETELRLGSGQMRSAQRRLLSKMRDKTPCDMKPLSALIAYTHDYLMDAAHRMEGAQIDLNKNGHLLANLLKFTFTMIRLTGNVLEEELKQAYEAVCCTQHMSEEQGWAEITQFSLSHLLKTILARSVRDQFTPDPHTEVITNSFLLKKKIAVVIDRLLKGHRPREDRAVSPIMEGDDEEGKEKPTDSLYDELESEEIRNLLKKSQHNLDHL</sequence>
<organism evidence="6 7">
    <name type="scientific">Nezara viridula</name>
    <name type="common">Southern green stink bug</name>
    <name type="synonym">Cimex viridulus</name>
    <dbReference type="NCBI Taxonomy" id="85310"/>
    <lineage>
        <taxon>Eukaryota</taxon>
        <taxon>Metazoa</taxon>
        <taxon>Ecdysozoa</taxon>
        <taxon>Arthropoda</taxon>
        <taxon>Hexapoda</taxon>
        <taxon>Insecta</taxon>
        <taxon>Pterygota</taxon>
        <taxon>Neoptera</taxon>
        <taxon>Paraneoptera</taxon>
        <taxon>Hemiptera</taxon>
        <taxon>Heteroptera</taxon>
        <taxon>Panheteroptera</taxon>
        <taxon>Pentatomomorpha</taxon>
        <taxon>Pentatomoidea</taxon>
        <taxon>Pentatomidae</taxon>
        <taxon>Pentatominae</taxon>
        <taxon>Nezara</taxon>
    </lineage>
</organism>
<dbReference type="GO" id="GO:0034464">
    <property type="term" value="C:BBSome"/>
    <property type="evidence" value="ECO:0007669"/>
    <property type="project" value="InterPro"/>
</dbReference>
<evidence type="ECO:0000259" key="4">
    <source>
        <dbReference type="Pfam" id="PF23338"/>
    </source>
</evidence>
<reference evidence="6" key="1">
    <citation type="submission" date="2022-01" db="EMBL/GenBank/DDBJ databases">
        <authorList>
            <person name="King R."/>
        </authorList>
    </citation>
    <scope>NUCLEOTIDE SEQUENCE</scope>
</reference>
<proteinExistence type="predicted"/>
<feature type="domain" description="PTHB1 platform" evidence="3">
    <location>
        <begin position="494"/>
        <end position="595"/>
    </location>
</feature>
<dbReference type="InterPro" id="IPR055362">
    <property type="entry name" value="PTHB1_pf_dom"/>
</dbReference>
<dbReference type="AlphaFoldDB" id="A0A9P0MQV9"/>
<dbReference type="InterPro" id="IPR055363">
    <property type="entry name" value="PTHB1_hp_dom"/>
</dbReference>
<evidence type="ECO:0000256" key="1">
    <source>
        <dbReference type="SAM" id="MobiDB-lite"/>
    </source>
</evidence>
<feature type="region of interest" description="Disordered" evidence="1">
    <location>
        <begin position="786"/>
        <end position="810"/>
    </location>
</feature>
<evidence type="ECO:0000259" key="2">
    <source>
        <dbReference type="Pfam" id="PF14727"/>
    </source>
</evidence>
<gene>
    <name evidence="6" type="ORF">NEZAVI_LOCUS8846</name>
</gene>
<feature type="domain" description="PTHB1 N-terminal" evidence="2">
    <location>
        <begin position="1"/>
        <end position="348"/>
    </location>
</feature>
<evidence type="ECO:0000313" key="6">
    <source>
        <dbReference type="EMBL" id="CAH1399387.1"/>
    </source>
</evidence>
<dbReference type="OrthoDB" id="10262646at2759"/>
<dbReference type="Pfam" id="PF14727">
    <property type="entry name" value="PHTB1_N"/>
    <property type="match status" value="1"/>
</dbReference>
<dbReference type="Proteomes" id="UP001152798">
    <property type="component" value="Chromosome 4"/>
</dbReference>
<evidence type="ECO:0008006" key="8">
    <source>
        <dbReference type="Google" id="ProtNLM"/>
    </source>
</evidence>
<feature type="domain" description="PTHB1 C-terminal helix bundle" evidence="5">
    <location>
        <begin position="718"/>
        <end position="778"/>
    </location>
</feature>
<name>A0A9P0MQV9_NEZVI</name>
<evidence type="ECO:0000313" key="7">
    <source>
        <dbReference type="Proteomes" id="UP001152798"/>
    </source>
</evidence>
<dbReference type="GO" id="GO:0060271">
    <property type="term" value="P:cilium assembly"/>
    <property type="evidence" value="ECO:0007669"/>
    <property type="project" value="TreeGrafter"/>
</dbReference>
<protein>
    <recommendedName>
        <fullName evidence="8">Protein PTHB1</fullName>
    </recommendedName>
</protein>
<dbReference type="InterPro" id="IPR028073">
    <property type="entry name" value="PHTB1_N_dom"/>
</dbReference>
<dbReference type="Pfam" id="PF23337">
    <property type="entry name" value="PTHB1_pf"/>
    <property type="match status" value="1"/>
</dbReference>
<dbReference type="InterPro" id="IPR026511">
    <property type="entry name" value="PTHB1"/>
</dbReference>
<feature type="domain" description="PTHB1 hairpin" evidence="4">
    <location>
        <begin position="600"/>
        <end position="700"/>
    </location>
</feature>
<dbReference type="Pfam" id="PF23339">
    <property type="entry name" value="PTHB1_CtH"/>
    <property type="match status" value="1"/>
</dbReference>
<dbReference type="Pfam" id="PF23338">
    <property type="entry name" value="PTHB1_hp"/>
    <property type="match status" value="1"/>
</dbReference>
<dbReference type="PANTHER" id="PTHR20991:SF0">
    <property type="entry name" value="PROTEIN PTHB1"/>
    <property type="match status" value="1"/>
</dbReference>
<accession>A0A9P0MQV9</accession>